<dbReference type="PANTHER" id="PTHR48098:SF1">
    <property type="entry name" value="DIACYLGLYCEROL ACYLTRANSFERASE_MYCOLYLTRANSFERASE AG85A"/>
    <property type="match status" value="1"/>
</dbReference>
<name>A0ABT4UK93_9BACT</name>
<dbReference type="RefSeq" id="WP_407031575.1">
    <property type="nucleotide sequence ID" value="NZ_JAQGEF010000011.1"/>
</dbReference>
<sequence length="351" mass="39475">MKFLLTLFIFVSIFTLAKSQNNSTVIRTKFTAPSLLHNSVGEPAEKTISIYLPPGYHKGKHHYPVIYFLHGYFGNDSLLMNVWLNLKQLMDTAIIKGKIKPVIVVAPNSETKLGGSFYTNSTVAGNWADYIGKDVVNYIDKNYRTIAKKEARGLSGHSMGGNGALKLAMQFPDVFGIVYAMSPAVLNWHSDFTVQNPSFKIAVNAKNDSEVMSGINSFEKFYSAVFSAMARAYSSNISATALKADFPVKYINDTAVINNDIKAVWEAQFPYNQVDKYQDALKSLVALKMDWGRNDEFIHIPFTALEFSKKLESLNIPHFSEEYLGTHSNMQNGFTGRVYTDMIPFFDMYFK</sequence>
<dbReference type="InterPro" id="IPR000801">
    <property type="entry name" value="Esterase-like"/>
</dbReference>
<dbReference type="EMBL" id="JAQGEF010000011">
    <property type="protein sequence ID" value="MDA3615250.1"/>
    <property type="molecule type" value="Genomic_DNA"/>
</dbReference>
<dbReference type="SUPFAM" id="SSF53474">
    <property type="entry name" value="alpha/beta-Hydrolases"/>
    <property type="match status" value="1"/>
</dbReference>
<reference evidence="2 3" key="1">
    <citation type="submission" date="2022-12" db="EMBL/GenBank/DDBJ databases">
        <title>Chitinophagaceae gen. sp. nov., a new member of the family Chitinophagaceae, isolated from soil in a chemical factory.</title>
        <authorList>
            <person name="Ke Z."/>
        </authorList>
    </citation>
    <scope>NUCLEOTIDE SEQUENCE [LARGE SCALE GENOMIC DNA]</scope>
    <source>
        <strain evidence="2 3">LY-5</strain>
    </source>
</reference>
<proteinExistence type="predicted"/>
<dbReference type="InterPro" id="IPR029058">
    <property type="entry name" value="AB_hydrolase_fold"/>
</dbReference>
<comment type="caution">
    <text evidence="2">The sequence shown here is derived from an EMBL/GenBank/DDBJ whole genome shotgun (WGS) entry which is preliminary data.</text>
</comment>
<organism evidence="2 3">
    <name type="scientific">Polluticaenibacter yanchengensis</name>
    <dbReference type="NCBI Taxonomy" id="3014562"/>
    <lineage>
        <taxon>Bacteria</taxon>
        <taxon>Pseudomonadati</taxon>
        <taxon>Bacteroidota</taxon>
        <taxon>Chitinophagia</taxon>
        <taxon>Chitinophagales</taxon>
        <taxon>Chitinophagaceae</taxon>
        <taxon>Polluticaenibacter</taxon>
    </lineage>
</organism>
<keyword evidence="3" id="KW-1185">Reference proteome</keyword>
<dbReference type="InterPro" id="IPR050583">
    <property type="entry name" value="Mycobacterial_A85_antigen"/>
</dbReference>
<dbReference type="Pfam" id="PF00756">
    <property type="entry name" value="Esterase"/>
    <property type="match status" value="1"/>
</dbReference>
<feature type="chain" id="PRO_5046232830" evidence="1">
    <location>
        <begin position="18"/>
        <end position="351"/>
    </location>
</feature>
<dbReference type="GO" id="GO:0016787">
    <property type="term" value="F:hydrolase activity"/>
    <property type="evidence" value="ECO:0007669"/>
    <property type="project" value="UniProtKB-KW"/>
</dbReference>
<evidence type="ECO:0000313" key="2">
    <source>
        <dbReference type="EMBL" id="MDA3615250.1"/>
    </source>
</evidence>
<dbReference type="Gene3D" id="3.40.50.1820">
    <property type="entry name" value="alpha/beta hydrolase"/>
    <property type="match status" value="1"/>
</dbReference>
<dbReference type="PANTHER" id="PTHR48098">
    <property type="entry name" value="ENTEROCHELIN ESTERASE-RELATED"/>
    <property type="match status" value="1"/>
</dbReference>
<feature type="signal peptide" evidence="1">
    <location>
        <begin position="1"/>
        <end position="17"/>
    </location>
</feature>
<keyword evidence="1" id="KW-0732">Signal</keyword>
<keyword evidence="2" id="KW-0378">Hydrolase</keyword>
<accession>A0ABT4UK93</accession>
<gene>
    <name evidence="2" type="ORF">O3P16_10565</name>
</gene>
<protein>
    <submittedName>
        <fullName evidence="2">Alpha/beta hydrolase-fold protein</fullName>
    </submittedName>
</protein>
<evidence type="ECO:0000256" key="1">
    <source>
        <dbReference type="SAM" id="SignalP"/>
    </source>
</evidence>
<dbReference type="Proteomes" id="UP001210231">
    <property type="component" value="Unassembled WGS sequence"/>
</dbReference>
<evidence type="ECO:0000313" key="3">
    <source>
        <dbReference type="Proteomes" id="UP001210231"/>
    </source>
</evidence>